<comment type="caution">
    <text evidence="4">The sequence shown here is derived from an EMBL/GenBank/DDBJ whole genome shotgun (WGS) entry which is preliminary data.</text>
</comment>
<proteinExistence type="predicted"/>
<keyword evidence="5" id="KW-1185">Reference proteome</keyword>
<keyword evidence="2" id="KW-0472">Membrane</keyword>
<dbReference type="InterPro" id="IPR001932">
    <property type="entry name" value="PPM-type_phosphatase-like_dom"/>
</dbReference>
<evidence type="ECO:0000313" key="4">
    <source>
        <dbReference type="EMBL" id="OLZ73765.1"/>
    </source>
</evidence>
<name>A0ABX3G9W2_9ACTN</name>
<evidence type="ECO:0000259" key="3">
    <source>
        <dbReference type="PROSITE" id="PS51746"/>
    </source>
</evidence>
<gene>
    <name evidence="4" type="ORF">AVW11_01415</name>
</gene>
<feature type="domain" description="PPM-type phosphatase" evidence="3">
    <location>
        <begin position="155"/>
        <end position="372"/>
    </location>
</feature>
<keyword evidence="2" id="KW-1133">Transmembrane helix</keyword>
<sequence>MRVPIRPPRGPGGGGHHQVLFVLAKCVPFAIALLVLAIEFTPAHVLYTGPLLVATPALAAVTMGPRGTLAAAGLAVAVSVATATYNQAWGSQQVYSNFLALFLVSLASVTTSRMARARSASELSQVRRIASAAQKVLLRPVPERLGPLRAASLYVAAEKGAQIGGDLYEAMETRYGIRMIVGDVRGKGLPAVRTAAAVLGAFREAVYYEDDLVDVVRHCEAAMRRDAAVPGAVDEEALVEGFVTAVVAQVPDGHVVEVVNRGHPPPLLLRDGKVQPLMPSSPLPPLGLGEFIAGTPGTRDSFPFLPGDRLLLHTDGVNEARDRGNEFFALPEAMEAMPDRGPQEFLDRLCQALVRHTEDRLGDDVAMILVDRTEESEGLGGPDR</sequence>
<dbReference type="RefSeq" id="WP_076042955.1">
    <property type="nucleotide sequence ID" value="NZ_MQUR01000002.1"/>
</dbReference>
<feature type="transmembrane region" description="Helical" evidence="2">
    <location>
        <begin position="94"/>
        <end position="115"/>
    </location>
</feature>
<feature type="transmembrane region" description="Helical" evidence="2">
    <location>
        <begin position="20"/>
        <end position="38"/>
    </location>
</feature>
<organism evidence="4 5">
    <name type="scientific">Streptomyces amritsarensis</name>
    <dbReference type="NCBI Taxonomy" id="681158"/>
    <lineage>
        <taxon>Bacteria</taxon>
        <taxon>Bacillati</taxon>
        <taxon>Actinomycetota</taxon>
        <taxon>Actinomycetes</taxon>
        <taxon>Kitasatosporales</taxon>
        <taxon>Streptomycetaceae</taxon>
        <taxon>Streptomyces</taxon>
    </lineage>
</organism>
<dbReference type="Proteomes" id="UP000187151">
    <property type="component" value="Unassembled WGS sequence"/>
</dbReference>
<protein>
    <submittedName>
        <fullName evidence="4">Serine/threonine protein phosphatase</fullName>
    </submittedName>
</protein>
<dbReference type="SUPFAM" id="SSF81606">
    <property type="entry name" value="PP2C-like"/>
    <property type="match status" value="1"/>
</dbReference>
<dbReference type="PANTHER" id="PTHR43156">
    <property type="entry name" value="STAGE II SPORULATION PROTEIN E-RELATED"/>
    <property type="match status" value="1"/>
</dbReference>
<evidence type="ECO:0000313" key="5">
    <source>
        <dbReference type="Proteomes" id="UP000187151"/>
    </source>
</evidence>
<keyword evidence="1" id="KW-0378">Hydrolase</keyword>
<feature type="transmembrane region" description="Helical" evidence="2">
    <location>
        <begin position="69"/>
        <end position="88"/>
    </location>
</feature>
<evidence type="ECO:0000256" key="2">
    <source>
        <dbReference type="SAM" id="Phobius"/>
    </source>
</evidence>
<dbReference type="InterPro" id="IPR052016">
    <property type="entry name" value="Bact_Sigma-Reg"/>
</dbReference>
<accession>A0ABX3G9W2</accession>
<dbReference type="SMART" id="SM00331">
    <property type="entry name" value="PP2C_SIG"/>
    <property type="match status" value="1"/>
</dbReference>
<evidence type="ECO:0000256" key="1">
    <source>
        <dbReference type="ARBA" id="ARBA00022801"/>
    </source>
</evidence>
<dbReference type="PROSITE" id="PS51746">
    <property type="entry name" value="PPM_2"/>
    <property type="match status" value="1"/>
</dbReference>
<dbReference type="PANTHER" id="PTHR43156:SF2">
    <property type="entry name" value="STAGE II SPORULATION PROTEIN E"/>
    <property type="match status" value="1"/>
</dbReference>
<dbReference type="Pfam" id="PF07228">
    <property type="entry name" value="SpoIIE"/>
    <property type="match status" value="1"/>
</dbReference>
<reference evidence="4 5" key="1">
    <citation type="submission" date="2016-01" db="EMBL/GenBank/DDBJ databases">
        <title>Streptomyces amritsarensis strain MTCC 11845 genome sequencing and assembly.</title>
        <authorList>
            <person name="Sharma D."/>
            <person name="Nair G.R."/>
            <person name="Kaur G."/>
            <person name="Manhas R.K."/>
            <person name="Mayilraj S."/>
        </authorList>
    </citation>
    <scope>NUCLEOTIDE SEQUENCE [LARGE SCALE GENOMIC DNA]</scope>
    <source>
        <strain evidence="4 5">MTCC 11845</strain>
    </source>
</reference>
<keyword evidence="2" id="KW-0812">Transmembrane</keyword>
<dbReference type="InterPro" id="IPR036457">
    <property type="entry name" value="PPM-type-like_dom_sf"/>
</dbReference>
<dbReference type="Gene3D" id="3.60.40.10">
    <property type="entry name" value="PPM-type phosphatase domain"/>
    <property type="match status" value="1"/>
</dbReference>
<dbReference type="EMBL" id="MQUR01000002">
    <property type="protein sequence ID" value="OLZ73765.1"/>
    <property type="molecule type" value="Genomic_DNA"/>
</dbReference>